<protein>
    <submittedName>
        <fullName evidence="6">Zinc finger SWIM domain-containing protein 6-like</fullName>
    </submittedName>
</protein>
<dbReference type="Ensembl" id="ENSSANT00000038135.1">
    <property type="protein sequence ID" value="ENSSANP00000035795.1"/>
    <property type="gene ID" value="ENSSANG00000018303.1"/>
</dbReference>
<proteinExistence type="predicted"/>
<feature type="domain" description="ZSWIM4-8 C-terminal" evidence="5">
    <location>
        <begin position="933"/>
        <end position="1010"/>
    </location>
</feature>
<dbReference type="GO" id="GO:0031462">
    <property type="term" value="C:Cul2-RING ubiquitin ligase complex"/>
    <property type="evidence" value="ECO:0007669"/>
    <property type="project" value="TreeGrafter"/>
</dbReference>
<keyword evidence="1" id="KW-0479">Metal-binding</keyword>
<reference evidence="6" key="2">
    <citation type="submission" date="2025-09" db="UniProtKB">
        <authorList>
            <consortium name="Ensembl"/>
        </authorList>
    </citation>
    <scope>IDENTIFICATION</scope>
</reference>
<organism evidence="6 7">
    <name type="scientific">Sinocyclocheilus anshuiensis</name>
    <dbReference type="NCBI Taxonomy" id="1608454"/>
    <lineage>
        <taxon>Eukaryota</taxon>
        <taxon>Metazoa</taxon>
        <taxon>Chordata</taxon>
        <taxon>Craniata</taxon>
        <taxon>Vertebrata</taxon>
        <taxon>Euteleostomi</taxon>
        <taxon>Actinopterygii</taxon>
        <taxon>Neopterygii</taxon>
        <taxon>Teleostei</taxon>
        <taxon>Ostariophysi</taxon>
        <taxon>Cypriniformes</taxon>
        <taxon>Cyprinidae</taxon>
        <taxon>Cyprininae</taxon>
        <taxon>Sinocyclocheilus</taxon>
    </lineage>
</organism>
<reference evidence="6" key="1">
    <citation type="submission" date="2025-08" db="UniProtKB">
        <authorList>
            <consortium name="Ensembl"/>
        </authorList>
    </citation>
    <scope>IDENTIFICATION</scope>
</reference>
<dbReference type="GO" id="GO:0008270">
    <property type="term" value="F:zinc ion binding"/>
    <property type="evidence" value="ECO:0007669"/>
    <property type="project" value="UniProtKB-KW"/>
</dbReference>
<evidence type="ECO:0000256" key="1">
    <source>
        <dbReference type="ARBA" id="ARBA00022723"/>
    </source>
</evidence>
<dbReference type="PANTHER" id="PTHR22619:SF3">
    <property type="entry name" value="ZINC FINGER SWIM DOMAIN-CONTAINING PROTEIN 6"/>
    <property type="match status" value="1"/>
</dbReference>
<keyword evidence="7" id="KW-1185">Reference proteome</keyword>
<evidence type="ECO:0000256" key="2">
    <source>
        <dbReference type="ARBA" id="ARBA00022771"/>
    </source>
</evidence>
<dbReference type="AlphaFoldDB" id="A0A671MYL9"/>
<feature type="compositionally biased region" description="Polar residues" evidence="4">
    <location>
        <begin position="407"/>
        <end position="424"/>
    </location>
</feature>
<evidence type="ECO:0000256" key="3">
    <source>
        <dbReference type="ARBA" id="ARBA00022833"/>
    </source>
</evidence>
<feature type="region of interest" description="Disordered" evidence="4">
    <location>
        <begin position="403"/>
        <end position="425"/>
    </location>
</feature>
<dbReference type="InterPro" id="IPR048370">
    <property type="entry name" value="ZSWIM4-8_C"/>
</dbReference>
<gene>
    <name evidence="6" type="primary">LOC107654486</name>
</gene>
<accession>A0A671MYL9</accession>
<keyword evidence="3" id="KW-0862">Zinc</keyword>
<name>A0A671MYL9_9TELE</name>
<evidence type="ECO:0000313" key="6">
    <source>
        <dbReference type="Ensembl" id="ENSSANP00000035795.1"/>
    </source>
</evidence>
<dbReference type="PANTHER" id="PTHR22619">
    <property type="entry name" value="ZINC FINGER SWIM DOMAIN CONTAINING PROTEIN 4, 5, 6"/>
    <property type="match status" value="1"/>
</dbReference>
<dbReference type="Proteomes" id="UP000472260">
    <property type="component" value="Unassembled WGS sequence"/>
</dbReference>
<dbReference type="Pfam" id="PF21055">
    <property type="entry name" value="ZSWIM4-8_C"/>
    <property type="match status" value="1"/>
</dbReference>
<sequence>MAERVQQPPAKRLCCRPGYSTTCRQGQRAGGTICGGSGSGQGGSSKTQSPESLLDIAARKVAEKWPFQRVEERFERIPEPVQRRIVYWSFPRSEREICMYSSFNTGGEESASSGENVDETRLPFRRGIALLESGCVDNVLQVGFHLSGTVTEPATPSEPEMVCSVAISFDRCKITSVTCGCGNKDIFYCAHVVALSLYRVRRPEQVKLHLPISETLFQMNRDQLQKFVQYLITVHHTEVLPTAQKLADEILSQNSEINQVHGAPDPTAGASVDDENCWHLDEEQVQEQVKLFLSQGGYHGSGKQLNLLFSKVREMLKMRDSNGARMLTLITEQFMADPRLALWRQQGTTMTDKYRQLWDELGALWMCIVLNPHCKPEQKAAWLRQLKKWNSVDVCPLEDGNHGNELPNLTNSLPQGAHGNQDSGTRPHRTVFTRAIEACDLHWQDSHLQHIINDDLYTNYCYHDNTENSLFDSRSWPLWHEHVPTACARVDALRSHGYPREALRLAIAIVNTLRRQQQKQLELFRNHKKDLLHKGVTSITNLEGWVGHPLDPIGTLFSTLMETGRGDEDSSQGGFLDFSGTKIELHLFPSTRRFLEEGESYLALAVETALMGLGQQRIMPDGLYAQEKVCRNEEHLIAKLQEVDLDDTLVKIFRKQAVFLLEGGPYSGLGELIYRESVPMHTFAKYLFTCLLPHDAELAYKIALRAMRLPVLESMAPSGDMSRPHHIVSVVPNRYPRWFTLSHIESQQCELASTMLETVLESIQKNIHSSSHIFKLAQDAFKIATLMDSLPDITLLKVSLELGLQVMRMTLSTLNWRRREMVRWLVTCATEVGVYALDSIMQSWFTLFTPTEATSIVATTVMSNSTIVRLHLDCHQQENLASSARTLALQCAMKDPQNCALSALTLCEKDHIAFETAYQIVLDAATTGMSYTQLFTIARYMEHRGYPMRAYKLATLAMVHLNLSYNQDTHPAINDVLWACALSHSLGKNELAAIIPLVVKSVKCATVLSESPHSTPDLSVKHSQPQRILFGKKKGKKKIKMVMKE</sequence>
<evidence type="ECO:0000256" key="4">
    <source>
        <dbReference type="SAM" id="MobiDB-lite"/>
    </source>
</evidence>
<evidence type="ECO:0000313" key="7">
    <source>
        <dbReference type="Proteomes" id="UP000472260"/>
    </source>
</evidence>
<evidence type="ECO:0000259" key="5">
    <source>
        <dbReference type="Pfam" id="PF21055"/>
    </source>
</evidence>
<keyword evidence="2" id="KW-0863">Zinc-finger</keyword>